<evidence type="ECO:0000259" key="13">
    <source>
        <dbReference type="Pfam" id="PF02771"/>
    </source>
</evidence>
<dbReference type="KEGG" id="mag:amb2634"/>
<dbReference type="Pfam" id="PF02771">
    <property type="entry name" value="Acyl-CoA_dh_N"/>
    <property type="match status" value="1"/>
</dbReference>
<dbReference type="EMBL" id="AP007255">
    <property type="protein sequence ID" value="BAE51438.1"/>
    <property type="molecule type" value="Genomic_DNA"/>
</dbReference>
<comment type="cofactor">
    <cofactor evidence="1 10">
        <name>FAD</name>
        <dbReference type="ChEBI" id="CHEBI:57692"/>
    </cofactor>
</comment>
<evidence type="ECO:0000259" key="12">
    <source>
        <dbReference type="Pfam" id="PF02770"/>
    </source>
</evidence>
<keyword evidence="4 10" id="KW-0274">FAD</keyword>
<organism evidence="15 16">
    <name type="scientific">Paramagnetospirillum magneticum (strain ATCC 700264 / AMB-1)</name>
    <name type="common">Magnetospirillum magneticum</name>
    <dbReference type="NCBI Taxonomy" id="342108"/>
    <lineage>
        <taxon>Bacteria</taxon>
        <taxon>Pseudomonadati</taxon>
        <taxon>Pseudomonadota</taxon>
        <taxon>Alphaproteobacteria</taxon>
        <taxon>Rhodospirillales</taxon>
        <taxon>Magnetospirillaceae</taxon>
        <taxon>Paramagnetospirillum</taxon>
    </lineage>
</organism>
<dbReference type="PANTHER" id="PTHR42803:SF1">
    <property type="entry name" value="BROAD-SPECIFICITY LINEAR ACYL-COA DEHYDROGENASE FADE5"/>
    <property type="match status" value="1"/>
</dbReference>
<evidence type="ECO:0000256" key="6">
    <source>
        <dbReference type="ARBA" id="ARBA00051388"/>
    </source>
</evidence>
<evidence type="ECO:0000256" key="2">
    <source>
        <dbReference type="ARBA" id="ARBA00009347"/>
    </source>
</evidence>
<dbReference type="PANTHER" id="PTHR42803">
    <property type="entry name" value="ACYL-COA DEHYDROGENASE"/>
    <property type="match status" value="1"/>
</dbReference>
<comment type="catalytic activity">
    <reaction evidence="6">
        <text>3-(methylsulfanyl)propanoyl-CoA + oxidized [electron-transfer flavoprotein] + H(+) = 3-(methylsulfanyl)acryloyl-CoA + reduced [electron-transfer flavoprotein]</text>
        <dbReference type="Rhea" id="RHEA:52612"/>
        <dbReference type="Rhea" id="RHEA-COMP:10685"/>
        <dbReference type="Rhea" id="RHEA-COMP:10686"/>
        <dbReference type="ChEBI" id="CHEBI:15378"/>
        <dbReference type="ChEBI" id="CHEBI:57692"/>
        <dbReference type="ChEBI" id="CHEBI:58307"/>
        <dbReference type="ChEBI" id="CHEBI:82815"/>
        <dbReference type="ChEBI" id="CHEBI:84994"/>
        <dbReference type="EC" id="1.3.99.41"/>
    </reaction>
    <physiologicalReaction direction="left-to-right" evidence="6">
        <dbReference type="Rhea" id="RHEA:52613"/>
    </physiologicalReaction>
</comment>
<dbReference type="InterPro" id="IPR036250">
    <property type="entry name" value="AcylCo_DH-like_C"/>
</dbReference>
<keyword evidence="16" id="KW-1185">Reference proteome</keyword>
<comment type="similarity">
    <text evidence="2 10">Belongs to the acyl-CoA dehydrogenase family.</text>
</comment>
<dbReference type="InterPro" id="IPR009100">
    <property type="entry name" value="AcylCoA_DH/oxidase_NM_dom_sf"/>
</dbReference>
<dbReference type="Pfam" id="PF12806">
    <property type="entry name" value="Acyl-CoA_dh_C"/>
    <property type="match status" value="1"/>
</dbReference>
<dbReference type="Pfam" id="PF00441">
    <property type="entry name" value="Acyl-CoA_dh_1"/>
    <property type="match status" value="1"/>
</dbReference>
<evidence type="ECO:0000256" key="5">
    <source>
        <dbReference type="ARBA" id="ARBA00023002"/>
    </source>
</evidence>
<dbReference type="OrthoDB" id="5510711at2"/>
<dbReference type="STRING" id="342108.amb2634"/>
<evidence type="ECO:0000313" key="15">
    <source>
        <dbReference type="EMBL" id="BAE51438.1"/>
    </source>
</evidence>
<dbReference type="InterPro" id="IPR046373">
    <property type="entry name" value="Acyl-CoA_Oxase/DH_mid-dom_sf"/>
</dbReference>
<accession>Q2W3Y7</accession>
<dbReference type="SUPFAM" id="SSF56645">
    <property type="entry name" value="Acyl-CoA dehydrogenase NM domain-like"/>
    <property type="match status" value="1"/>
</dbReference>
<comment type="function">
    <text evidence="7">Involved in the assimilation of dimethylsulphoniopropionate (DMSP), an important compound in the fixation of carbon in marine phytoplankton, by mediating the conversion of 3-(methylthio)propanoyl-CoA (MMPA-CoA) to 3-(methylthio)acryloyl-CoA (MTA-CoA).</text>
</comment>
<feature type="domain" description="Acyl-CoA dehydrogenase/oxidase C-terminal" evidence="11">
    <location>
        <begin position="279"/>
        <end position="444"/>
    </location>
</feature>
<dbReference type="SUPFAM" id="SSF47203">
    <property type="entry name" value="Acyl-CoA dehydrogenase C-terminal domain-like"/>
    <property type="match status" value="1"/>
</dbReference>
<dbReference type="HOGENOM" id="CLU_018204_12_2_5"/>
<name>Q2W3Y7_PARM1</name>
<dbReference type="GO" id="GO:0016627">
    <property type="term" value="F:oxidoreductase activity, acting on the CH-CH group of donors"/>
    <property type="evidence" value="ECO:0007669"/>
    <property type="project" value="InterPro"/>
</dbReference>
<dbReference type="InterPro" id="IPR013786">
    <property type="entry name" value="AcylCoA_DH/ox_N"/>
</dbReference>
<dbReference type="Pfam" id="PF02770">
    <property type="entry name" value="Acyl-CoA_dh_M"/>
    <property type="match status" value="1"/>
</dbReference>
<dbReference type="GO" id="GO:0050660">
    <property type="term" value="F:flavin adenine dinucleotide binding"/>
    <property type="evidence" value="ECO:0007669"/>
    <property type="project" value="InterPro"/>
</dbReference>
<feature type="domain" description="Acyl-CoA oxidase/dehydrogenase middle" evidence="12">
    <location>
        <begin position="162"/>
        <end position="264"/>
    </location>
</feature>
<gene>
    <name evidence="15" type="ordered locus">amb2634</name>
</gene>
<evidence type="ECO:0000256" key="9">
    <source>
        <dbReference type="ARBA" id="ARBA00069043"/>
    </source>
</evidence>
<feature type="domain" description="Acetyl-CoA dehydrogenase-like C-terminal" evidence="14">
    <location>
        <begin position="460"/>
        <end position="587"/>
    </location>
</feature>
<evidence type="ECO:0000259" key="11">
    <source>
        <dbReference type="Pfam" id="PF00441"/>
    </source>
</evidence>
<proteinExistence type="inferred from homology"/>
<feature type="domain" description="Acyl-CoA dehydrogenase/oxidase N-terminal" evidence="13">
    <location>
        <begin position="79"/>
        <end position="157"/>
    </location>
</feature>
<dbReference type="Proteomes" id="UP000007058">
    <property type="component" value="Chromosome"/>
</dbReference>
<reference evidence="15 16" key="1">
    <citation type="journal article" date="2005" name="DNA Res.">
        <title>Complete genome sequence of the facultative anaerobic magnetotactic bacterium Magnetospirillum sp. strain AMB-1.</title>
        <authorList>
            <person name="Matsunaga T."/>
            <person name="Okamura Y."/>
            <person name="Fukuda Y."/>
            <person name="Wahyudi A.T."/>
            <person name="Murase Y."/>
            <person name="Takeyama H."/>
        </authorList>
    </citation>
    <scope>NUCLEOTIDE SEQUENCE [LARGE SCALE GENOMIC DNA]</scope>
    <source>
        <strain evidence="16">ATCC 700264 / AMB-1</strain>
    </source>
</reference>
<protein>
    <recommendedName>
        <fullName evidence="9">3-methylmercaptopropionyl-CoA dehydrogenase</fullName>
        <ecNumber evidence="8">1.3.99.41</ecNumber>
    </recommendedName>
</protein>
<sequence>MTTYIPPLRDIRFTMEEVVGLDAITALPGFEDATSETADSILTEAGHIAEGVLSPLNRAGDEDGARQENGVVRTTPGWKDAWATIVEGGWNGLPFSPDFGGMGLPNLFNHAVHEMWQAANMAFTLNPMLTQGAVNALSLYGSEEQKAYYLPKMVTGEWTGTMNLTEPQAGSDLAAIRTKAAPEGDKFRLSGQKIFITYGDHDLADNIIHLVLARLPDAPAGVKGISLFVVPKMLPDGSRNDVKCVSLEHKLGIHGSPTAVMSFGDHEGALGELVGQPHRGLEYMFVMMNHARLAVGLQGLAIAERAYQQARNYARDRVQGKPVGWTGSGPASIVHHPDVRRLLMTMKSGIEAMRGIHYTAAAFSDIAHHHPEPNARYEASQRLEFLTPIAKGWCTELGQHIASLGVQVHGGMGYIEETGAAQHLRDARITTIYEGTTAIQANDLVYRKILRDKGAFAHTLLAEIAALAAELSADGLASLQAVGTRLSEAAAAAARAVNWLVGQTGEDPRLAAAAAVPMLDLTGILVGGQQVALAAKVAKAAMDAGRDHDGFYAAKLATAHFYAEHTLPQAAALERTIIAGSATVMGVDEAIL</sequence>
<dbReference type="RefSeq" id="WP_011385014.1">
    <property type="nucleotide sequence ID" value="NC_007626.1"/>
</dbReference>
<dbReference type="Gene3D" id="2.40.110.10">
    <property type="entry name" value="Butyryl-CoA Dehydrogenase, subunit A, domain 2"/>
    <property type="match status" value="1"/>
</dbReference>
<dbReference type="InterPro" id="IPR052166">
    <property type="entry name" value="Diverse_Acyl-CoA_DH"/>
</dbReference>
<dbReference type="FunFam" id="2.40.110.10:FF:000031">
    <property type="entry name" value="Acyl-CoA dehydrogenase, putative"/>
    <property type="match status" value="1"/>
</dbReference>
<evidence type="ECO:0000256" key="4">
    <source>
        <dbReference type="ARBA" id="ARBA00022827"/>
    </source>
</evidence>
<dbReference type="InterPro" id="IPR006091">
    <property type="entry name" value="Acyl-CoA_Oxase/DH_mid-dom"/>
</dbReference>
<dbReference type="EC" id="1.3.99.41" evidence="8"/>
<evidence type="ECO:0000259" key="14">
    <source>
        <dbReference type="Pfam" id="PF12806"/>
    </source>
</evidence>
<dbReference type="Gene3D" id="1.10.540.10">
    <property type="entry name" value="Acyl-CoA dehydrogenase/oxidase, N-terminal domain"/>
    <property type="match status" value="1"/>
</dbReference>
<evidence type="ECO:0000256" key="7">
    <source>
        <dbReference type="ARBA" id="ARBA00058683"/>
    </source>
</evidence>
<evidence type="ECO:0000313" key="16">
    <source>
        <dbReference type="Proteomes" id="UP000007058"/>
    </source>
</evidence>
<dbReference type="AlphaFoldDB" id="Q2W3Y7"/>
<evidence type="ECO:0000256" key="8">
    <source>
        <dbReference type="ARBA" id="ARBA00066694"/>
    </source>
</evidence>
<dbReference type="InterPro" id="IPR037069">
    <property type="entry name" value="AcylCoA_DH/ox_N_sf"/>
</dbReference>
<keyword evidence="3 10" id="KW-0285">Flavoprotein</keyword>
<dbReference type="InterPro" id="IPR025878">
    <property type="entry name" value="Acyl-CoA_dh-like_C_dom"/>
</dbReference>
<evidence type="ECO:0000256" key="3">
    <source>
        <dbReference type="ARBA" id="ARBA00022630"/>
    </source>
</evidence>
<keyword evidence="5 10" id="KW-0560">Oxidoreductase</keyword>
<dbReference type="InterPro" id="IPR009075">
    <property type="entry name" value="AcylCo_DH/oxidase_C"/>
</dbReference>
<evidence type="ECO:0000256" key="10">
    <source>
        <dbReference type="RuleBase" id="RU362125"/>
    </source>
</evidence>
<dbReference type="Gene3D" id="1.20.140.10">
    <property type="entry name" value="Butyryl-CoA Dehydrogenase, subunit A, domain 3"/>
    <property type="match status" value="1"/>
</dbReference>
<evidence type="ECO:0000256" key="1">
    <source>
        <dbReference type="ARBA" id="ARBA00001974"/>
    </source>
</evidence>